<sequence length="74" mass="8506">MKIDSRIIEKAAYFLSLVFVLVWAATPESVQVIFKFASYIMLSLGFFMSGYLDRKEKNPILLVIAWVVITVNIF</sequence>
<proteinExistence type="predicted"/>
<reference evidence="2 3" key="1">
    <citation type="submission" date="2019-01" db="EMBL/GenBank/DDBJ databases">
        <title>Genome sequence of Bacillus glycinifermentans SRCM103574.</title>
        <authorList>
            <person name="Kong H.-J."/>
            <person name="Jeong S.-Y."/>
            <person name="Jeong D.-Y."/>
        </authorList>
    </citation>
    <scope>NUCLEOTIDE SEQUENCE [LARGE SCALE GENOMIC DNA]</scope>
    <source>
        <strain evidence="2 3">SRCM103574</strain>
    </source>
</reference>
<dbReference type="EMBL" id="CP035232">
    <property type="protein sequence ID" value="QAT66655.1"/>
    <property type="molecule type" value="Genomic_DNA"/>
</dbReference>
<protein>
    <recommendedName>
        <fullName evidence="4">DUF3953 domain-containing protein</fullName>
    </recommendedName>
</protein>
<name>A0AAJ3Z079_9BACI</name>
<feature type="transmembrane region" description="Helical" evidence="1">
    <location>
        <begin position="32"/>
        <end position="52"/>
    </location>
</feature>
<gene>
    <name evidence="2" type="ORF">EQZ20_18420</name>
</gene>
<dbReference type="GeneID" id="82854652"/>
<feature type="transmembrane region" description="Helical" evidence="1">
    <location>
        <begin position="7"/>
        <end position="26"/>
    </location>
</feature>
<evidence type="ECO:0000313" key="3">
    <source>
        <dbReference type="Proteomes" id="UP000288675"/>
    </source>
</evidence>
<keyword evidence="1" id="KW-1133">Transmembrane helix</keyword>
<keyword evidence="1" id="KW-0812">Transmembrane</keyword>
<dbReference type="AlphaFoldDB" id="A0AAJ3Z079"/>
<dbReference type="Proteomes" id="UP000288675">
    <property type="component" value="Chromosome"/>
</dbReference>
<evidence type="ECO:0000256" key="1">
    <source>
        <dbReference type="SAM" id="Phobius"/>
    </source>
</evidence>
<dbReference type="KEGG" id="bgy:BGLY_3662"/>
<keyword evidence="1" id="KW-0472">Membrane</keyword>
<evidence type="ECO:0008006" key="4">
    <source>
        <dbReference type="Google" id="ProtNLM"/>
    </source>
</evidence>
<evidence type="ECO:0000313" key="2">
    <source>
        <dbReference type="EMBL" id="QAT66655.1"/>
    </source>
</evidence>
<accession>A0AAJ3Z079</accession>
<dbReference type="RefSeq" id="WP_046132345.1">
    <property type="nucleotide sequence ID" value="NZ_CP035232.1"/>
</dbReference>
<organism evidence="2 3">
    <name type="scientific">Bacillus glycinifermentans</name>
    <dbReference type="NCBI Taxonomy" id="1664069"/>
    <lineage>
        <taxon>Bacteria</taxon>
        <taxon>Bacillati</taxon>
        <taxon>Bacillota</taxon>
        <taxon>Bacilli</taxon>
        <taxon>Bacillales</taxon>
        <taxon>Bacillaceae</taxon>
        <taxon>Bacillus</taxon>
    </lineage>
</organism>